<dbReference type="PROSITE" id="PS50222">
    <property type="entry name" value="EF_HAND_2"/>
    <property type="match status" value="1"/>
</dbReference>
<dbReference type="AlphaFoldDB" id="A0A7S1WN87"/>
<feature type="region of interest" description="Disordered" evidence="6">
    <location>
        <begin position="1"/>
        <end position="37"/>
    </location>
</feature>
<dbReference type="GO" id="GO:0005509">
    <property type="term" value="F:calcium ion binding"/>
    <property type="evidence" value="ECO:0007669"/>
    <property type="project" value="InterPro"/>
</dbReference>
<evidence type="ECO:0000256" key="7">
    <source>
        <dbReference type="SAM" id="Phobius"/>
    </source>
</evidence>
<dbReference type="Gene3D" id="1.10.287.70">
    <property type="match status" value="1"/>
</dbReference>
<organism evidence="9">
    <name type="scientific">Alexandrium catenella</name>
    <name type="common">Red tide dinoflagellate</name>
    <name type="synonym">Gonyaulax catenella</name>
    <dbReference type="NCBI Taxonomy" id="2925"/>
    <lineage>
        <taxon>Eukaryota</taxon>
        <taxon>Sar</taxon>
        <taxon>Alveolata</taxon>
        <taxon>Dinophyceae</taxon>
        <taxon>Gonyaulacales</taxon>
        <taxon>Pyrocystaceae</taxon>
        <taxon>Alexandrium</taxon>
    </lineage>
</organism>
<dbReference type="Gene3D" id="1.20.120.350">
    <property type="entry name" value="Voltage-gated potassium channels. Chain C"/>
    <property type="match status" value="1"/>
</dbReference>
<dbReference type="SUPFAM" id="SSF47473">
    <property type="entry name" value="EF-hand"/>
    <property type="match status" value="1"/>
</dbReference>
<reference evidence="9" key="1">
    <citation type="submission" date="2021-01" db="EMBL/GenBank/DDBJ databases">
        <authorList>
            <person name="Corre E."/>
            <person name="Pelletier E."/>
            <person name="Niang G."/>
            <person name="Scheremetjew M."/>
            <person name="Finn R."/>
            <person name="Kale V."/>
            <person name="Holt S."/>
            <person name="Cochrane G."/>
            <person name="Meng A."/>
            <person name="Brown T."/>
            <person name="Cohen L."/>
        </authorList>
    </citation>
    <scope>NUCLEOTIDE SEQUENCE</scope>
    <source>
        <strain evidence="9">OF101</strain>
    </source>
</reference>
<dbReference type="InterPro" id="IPR005821">
    <property type="entry name" value="Ion_trans_dom"/>
</dbReference>
<keyword evidence="3" id="KW-0106">Calcium</keyword>
<gene>
    <name evidence="9" type="ORF">ACAT0790_LOCUS54749</name>
</gene>
<feature type="transmembrane region" description="Helical" evidence="7">
    <location>
        <begin position="318"/>
        <end position="343"/>
    </location>
</feature>
<dbReference type="GO" id="GO:0005248">
    <property type="term" value="F:voltage-gated sodium channel activity"/>
    <property type="evidence" value="ECO:0007669"/>
    <property type="project" value="TreeGrafter"/>
</dbReference>
<evidence type="ECO:0000256" key="5">
    <source>
        <dbReference type="ARBA" id="ARBA00023136"/>
    </source>
</evidence>
<sequence length="686" mass="78140">MHAKERGPRFSELRRPSIKEPRSFACMRKGSPSPPVTVDSLRAELERFTRDTLQQEFSSLRDHIDKTVKRELLSTSRSRPRWSATTEDSHADWARPSRVSQMSRVSEPAAPLRSVSDNWARPSAEVAEEIALPSAAQVERPLPGRRSNFTERAASRRSEVKWATHRTGFQSLSTDDDLTNFGRFRTRQAYRQEKSSGYTTLAKEDTTNTARSDEALASPNTHLLPADPLNKVSMALTEETEDDKDQVASRELVLTADDGSTATVWTQMYRKVEGMLLSEYFDYVIGSIILLNAIVIGMETEYMASNWCTEIPAGFRTVDRIFCAIFLIEICMRFCMSGLSFFFEPGWKWNVFDLMVVAMQVFDEALGVLGAVTHNKEVNVLKAVTGNQISAMRILRLFRLIRLLRLTRMLYVMGGLRMLVVSITDSLRSLAWTLFLLFGLTFVFAVILTQLVTDHKVQYSEEGREDMEELLYLFGSLDRSMLCLYETISEGMHWHEVVEPLMEQCGRWWALVFIIYMSFTLFALMNVVTGVFCESAIRTADEDKRQVLMQQMQELFLQADDDGSGTISAEEFEAHLKDPQMLMYLKAIDVNPEEARHLFALLDTEDGGEIEAEALVNGCLRLQGSAKAIELAAFMQDHKLEFQRLMDHAELVERSLSFLCENVTQRETQKFQAAINSSMSEKQADW</sequence>
<proteinExistence type="predicted"/>
<feature type="transmembrane region" description="Helical" evidence="7">
    <location>
        <begin position="508"/>
        <end position="528"/>
    </location>
</feature>
<dbReference type="InterPro" id="IPR027359">
    <property type="entry name" value="Volt_channel_dom_sf"/>
</dbReference>
<protein>
    <recommendedName>
        <fullName evidence="8">EF-hand domain-containing protein</fullName>
    </recommendedName>
</protein>
<dbReference type="EMBL" id="HBGE01091957">
    <property type="protein sequence ID" value="CAD9177980.1"/>
    <property type="molecule type" value="Transcribed_RNA"/>
</dbReference>
<evidence type="ECO:0000259" key="8">
    <source>
        <dbReference type="PROSITE" id="PS50222"/>
    </source>
</evidence>
<evidence type="ECO:0000256" key="1">
    <source>
        <dbReference type="ARBA" id="ARBA00004141"/>
    </source>
</evidence>
<dbReference type="SUPFAM" id="SSF81324">
    <property type="entry name" value="Voltage-gated potassium channels"/>
    <property type="match status" value="1"/>
</dbReference>
<dbReference type="Pfam" id="PF00520">
    <property type="entry name" value="Ion_trans"/>
    <property type="match status" value="1"/>
</dbReference>
<evidence type="ECO:0000256" key="6">
    <source>
        <dbReference type="SAM" id="MobiDB-lite"/>
    </source>
</evidence>
<dbReference type="PANTHER" id="PTHR10037">
    <property type="entry name" value="VOLTAGE-GATED CATION CHANNEL CALCIUM AND SODIUM"/>
    <property type="match status" value="1"/>
</dbReference>
<evidence type="ECO:0000256" key="4">
    <source>
        <dbReference type="ARBA" id="ARBA00022989"/>
    </source>
</evidence>
<keyword evidence="2 7" id="KW-0812">Transmembrane</keyword>
<dbReference type="PROSITE" id="PS00018">
    <property type="entry name" value="EF_HAND_1"/>
    <property type="match status" value="1"/>
</dbReference>
<dbReference type="InterPro" id="IPR011992">
    <property type="entry name" value="EF-hand-dom_pair"/>
</dbReference>
<accession>A0A7S1WN87</accession>
<dbReference type="PANTHER" id="PTHR10037:SF62">
    <property type="entry name" value="SODIUM CHANNEL PROTEIN 60E"/>
    <property type="match status" value="1"/>
</dbReference>
<feature type="region of interest" description="Disordered" evidence="6">
    <location>
        <begin position="74"/>
        <end position="109"/>
    </location>
</feature>
<comment type="subcellular location">
    <subcellularLocation>
        <location evidence="1">Membrane</location>
        <topology evidence="1">Multi-pass membrane protein</topology>
    </subcellularLocation>
</comment>
<feature type="domain" description="EF-hand" evidence="8">
    <location>
        <begin position="547"/>
        <end position="582"/>
    </location>
</feature>
<evidence type="ECO:0000256" key="2">
    <source>
        <dbReference type="ARBA" id="ARBA00022692"/>
    </source>
</evidence>
<name>A0A7S1WN87_ALECA</name>
<dbReference type="InterPro" id="IPR002048">
    <property type="entry name" value="EF_hand_dom"/>
</dbReference>
<dbReference type="InterPro" id="IPR043203">
    <property type="entry name" value="VGCC_Ca_Na"/>
</dbReference>
<feature type="compositionally biased region" description="Basic and acidic residues" evidence="6">
    <location>
        <begin position="1"/>
        <end position="22"/>
    </location>
</feature>
<feature type="transmembrane region" description="Helical" evidence="7">
    <location>
        <begin position="430"/>
        <end position="449"/>
    </location>
</feature>
<dbReference type="InterPro" id="IPR018247">
    <property type="entry name" value="EF_Hand_1_Ca_BS"/>
</dbReference>
<dbReference type="SMART" id="SM00054">
    <property type="entry name" value="EFh"/>
    <property type="match status" value="2"/>
</dbReference>
<dbReference type="Gene3D" id="1.10.238.10">
    <property type="entry name" value="EF-hand"/>
    <property type="match status" value="1"/>
</dbReference>
<feature type="transmembrane region" description="Helical" evidence="7">
    <location>
        <begin position="403"/>
        <end position="424"/>
    </location>
</feature>
<feature type="transmembrane region" description="Helical" evidence="7">
    <location>
        <begin position="280"/>
        <end position="298"/>
    </location>
</feature>
<dbReference type="GO" id="GO:0001518">
    <property type="term" value="C:voltage-gated sodium channel complex"/>
    <property type="evidence" value="ECO:0007669"/>
    <property type="project" value="TreeGrafter"/>
</dbReference>
<keyword evidence="4 7" id="KW-1133">Transmembrane helix</keyword>
<keyword evidence="5 7" id="KW-0472">Membrane</keyword>
<evidence type="ECO:0000313" key="9">
    <source>
        <dbReference type="EMBL" id="CAD9177980.1"/>
    </source>
</evidence>
<evidence type="ECO:0000256" key="3">
    <source>
        <dbReference type="ARBA" id="ARBA00022837"/>
    </source>
</evidence>